<organism evidence="2 3">
    <name type="scientific">Arabis alpina</name>
    <name type="common">Alpine rock-cress</name>
    <dbReference type="NCBI Taxonomy" id="50452"/>
    <lineage>
        <taxon>Eukaryota</taxon>
        <taxon>Viridiplantae</taxon>
        <taxon>Streptophyta</taxon>
        <taxon>Embryophyta</taxon>
        <taxon>Tracheophyta</taxon>
        <taxon>Spermatophyta</taxon>
        <taxon>Magnoliopsida</taxon>
        <taxon>eudicotyledons</taxon>
        <taxon>Gunneridae</taxon>
        <taxon>Pentapetalae</taxon>
        <taxon>rosids</taxon>
        <taxon>malvids</taxon>
        <taxon>Brassicales</taxon>
        <taxon>Brassicaceae</taxon>
        <taxon>Arabideae</taxon>
        <taxon>Arabis</taxon>
    </lineage>
</organism>
<feature type="signal peptide" evidence="1">
    <location>
        <begin position="1"/>
        <end position="26"/>
    </location>
</feature>
<dbReference type="PANTHER" id="PTHR39110">
    <property type="entry name" value="TRANSMEMBRANE PROTEIN"/>
    <property type="match status" value="1"/>
</dbReference>
<accession>A0A087H3C6</accession>
<evidence type="ECO:0000313" key="3">
    <source>
        <dbReference type="Proteomes" id="UP000029120"/>
    </source>
</evidence>
<keyword evidence="3" id="KW-1185">Reference proteome</keyword>
<feature type="chain" id="PRO_5001822819" description="Glycine-rich protein" evidence="1">
    <location>
        <begin position="27"/>
        <end position="147"/>
    </location>
</feature>
<dbReference type="OrthoDB" id="1114308at2759"/>
<dbReference type="Proteomes" id="UP000029120">
    <property type="component" value="Chromosome 4"/>
</dbReference>
<dbReference type="AlphaFoldDB" id="A0A087H3C6"/>
<gene>
    <name evidence="2" type="ordered locus">AALP_Aa4g148800</name>
</gene>
<evidence type="ECO:0008006" key="4">
    <source>
        <dbReference type="Google" id="ProtNLM"/>
    </source>
</evidence>
<sequence length="147" mass="14918">MGRLVNGASLLALLCFHVFVVNHVSARDGVSFGKDEEEKTFIRGGFGGGGIGKGVGIAGGIGKGGGFGFGSGICKGGWIGGGFGKDSGFSGGIGKGGGFGGGGIGPLSTIKYENLVSNINHCGSRWTNFNHILIKVSWAKIINKINW</sequence>
<protein>
    <recommendedName>
        <fullName evidence="4">Glycine-rich protein</fullName>
    </recommendedName>
</protein>
<dbReference type="EMBL" id="CM002872">
    <property type="protein sequence ID" value="KFK36628.1"/>
    <property type="molecule type" value="Genomic_DNA"/>
</dbReference>
<name>A0A087H3C6_ARAAL</name>
<proteinExistence type="predicted"/>
<reference evidence="3" key="1">
    <citation type="journal article" date="2015" name="Nat. Plants">
        <title>Genome expansion of Arabis alpina linked with retrotransposition and reduced symmetric DNA methylation.</title>
        <authorList>
            <person name="Willing E.M."/>
            <person name="Rawat V."/>
            <person name="Mandakova T."/>
            <person name="Maumus F."/>
            <person name="James G.V."/>
            <person name="Nordstroem K.J."/>
            <person name="Becker C."/>
            <person name="Warthmann N."/>
            <person name="Chica C."/>
            <person name="Szarzynska B."/>
            <person name="Zytnicki M."/>
            <person name="Albani M.C."/>
            <person name="Kiefer C."/>
            <person name="Bergonzi S."/>
            <person name="Castaings L."/>
            <person name="Mateos J.L."/>
            <person name="Berns M.C."/>
            <person name="Bujdoso N."/>
            <person name="Piofczyk T."/>
            <person name="de Lorenzo L."/>
            <person name="Barrero-Sicilia C."/>
            <person name="Mateos I."/>
            <person name="Piednoel M."/>
            <person name="Hagmann J."/>
            <person name="Chen-Min-Tao R."/>
            <person name="Iglesias-Fernandez R."/>
            <person name="Schuster S.C."/>
            <person name="Alonso-Blanco C."/>
            <person name="Roudier F."/>
            <person name="Carbonero P."/>
            <person name="Paz-Ares J."/>
            <person name="Davis S.J."/>
            <person name="Pecinka A."/>
            <person name="Quesneville H."/>
            <person name="Colot V."/>
            <person name="Lysak M.A."/>
            <person name="Weigel D."/>
            <person name="Coupland G."/>
            <person name="Schneeberger K."/>
        </authorList>
    </citation>
    <scope>NUCLEOTIDE SEQUENCE [LARGE SCALE GENOMIC DNA]</scope>
    <source>
        <strain evidence="3">cv. Pajares</strain>
    </source>
</reference>
<evidence type="ECO:0000313" key="2">
    <source>
        <dbReference type="EMBL" id="KFK36628.1"/>
    </source>
</evidence>
<keyword evidence="1" id="KW-0732">Signal</keyword>
<dbReference type="PANTHER" id="PTHR39110:SF6">
    <property type="entry name" value="TRANSMEMBRANE PROTEIN"/>
    <property type="match status" value="1"/>
</dbReference>
<dbReference type="Gramene" id="KFK36628">
    <property type="protein sequence ID" value="KFK36628"/>
    <property type="gene ID" value="AALP_AA4G148800"/>
</dbReference>
<dbReference type="InterPro" id="IPR053329">
    <property type="entry name" value="Merozoite_Surface_Assoc"/>
</dbReference>
<evidence type="ECO:0000256" key="1">
    <source>
        <dbReference type="SAM" id="SignalP"/>
    </source>
</evidence>